<sequence>MPLVHPPSCPAPLYLIDMDEAGRETPEPDGRLLSAAAADHIAAADPPVTDVVVLAHGFCVTAAAAARAYADWVAAAAAAAPPASPPPLQPPVALLVGLRWPSWTGAATAAAAANAATDAVADGGGAVAAATAAASVAGAAAADVAANVAATGATAAAAAVDAAAAAETVGGAAVNGFLAAGGVAAVETEAAIFGRFTERAEAVGRGAAHRLLRQLQAAADARAATSAPPRKGKDGGGGGGGGGGRPRLHCIGHSLGCQVVCGAVAGPRGGPGLEHPISSLVLVQAAMPADSFCPTGDYASLPRAVEGVVLITHSAEDPALRLYAIGHGVALGVHGAPHGPYGRSHSVPVAVTLTGSDEDRVFAAGQVVNVDAARYIRGATSRPVGLNPVSGHLNVLGEEVLGVVWAAMATPSRKRNDSSLRVAADDAGEKAVPSGVRPVGGEA</sequence>
<keyword evidence="2" id="KW-1185">Reference proteome</keyword>
<dbReference type="EMBL" id="CM020619">
    <property type="protein sequence ID" value="KAK1865073.1"/>
    <property type="molecule type" value="Genomic_DNA"/>
</dbReference>
<protein>
    <submittedName>
        <fullName evidence="1">Uncharacterized protein</fullName>
    </submittedName>
</protein>
<organism evidence="1 2">
    <name type="scientific">Pyropia yezoensis</name>
    <name type="common">Susabi-nori</name>
    <name type="synonym">Porphyra yezoensis</name>
    <dbReference type="NCBI Taxonomy" id="2788"/>
    <lineage>
        <taxon>Eukaryota</taxon>
        <taxon>Rhodophyta</taxon>
        <taxon>Bangiophyceae</taxon>
        <taxon>Bangiales</taxon>
        <taxon>Bangiaceae</taxon>
        <taxon>Pyropia</taxon>
    </lineage>
</organism>
<reference evidence="1" key="1">
    <citation type="submission" date="2019-11" db="EMBL/GenBank/DDBJ databases">
        <title>Nori genome reveals adaptations in red seaweeds to the harsh intertidal environment.</title>
        <authorList>
            <person name="Wang D."/>
            <person name="Mao Y."/>
        </authorList>
    </citation>
    <scope>NUCLEOTIDE SEQUENCE</scope>
    <source>
        <tissue evidence="1">Gametophyte</tissue>
    </source>
</reference>
<dbReference type="Proteomes" id="UP000798662">
    <property type="component" value="Chromosome 2"/>
</dbReference>
<name>A0ACC3C4R1_PYRYE</name>
<proteinExistence type="predicted"/>
<evidence type="ECO:0000313" key="1">
    <source>
        <dbReference type="EMBL" id="KAK1865073.1"/>
    </source>
</evidence>
<evidence type="ECO:0000313" key="2">
    <source>
        <dbReference type="Proteomes" id="UP000798662"/>
    </source>
</evidence>
<comment type="caution">
    <text evidence="1">The sequence shown here is derived from an EMBL/GenBank/DDBJ whole genome shotgun (WGS) entry which is preliminary data.</text>
</comment>
<gene>
    <name evidence="1" type="ORF">I4F81_007608</name>
</gene>
<accession>A0ACC3C4R1</accession>